<comment type="caution">
    <text evidence="2">The sequence shown here is derived from an EMBL/GenBank/DDBJ whole genome shotgun (WGS) entry which is preliminary data.</text>
</comment>
<feature type="domain" description="Baseplate protein J-like barrel" evidence="1">
    <location>
        <begin position="117"/>
        <end position="190"/>
    </location>
</feature>
<dbReference type="EMBL" id="BAQD01000095">
    <property type="protein sequence ID" value="GBQ08397.1"/>
    <property type="molecule type" value="Genomic_DNA"/>
</dbReference>
<keyword evidence="3" id="KW-1185">Reference proteome</keyword>
<proteinExistence type="predicted"/>
<accession>A0ABQ0P1J6</accession>
<sequence length="411" mass="43247">MSPSSTQVPAPALTDTGYQAPSSADILQGVIADLQAATNGRLSFYDDDGNLLVAKPQSQLAVSQTAILSDVHAAFMALMAGIDPQTAFGVLQDAIGRIYFMERRAGSATVVNGLCRGYPGTVIPAGTMVQDTNGNSYTAQETGTIGRDSTVTIQFENTVTGPVDCPAGTLTGLYQQIAGWDSITNPQAGIIGNNQETRTDFETRRRNSVAANSRSQNASLMGALLELDGVTDAYVMDNPSGNATTISGVPMEPHALYVLVEGGTETAIGQAILAKKPPGIATMGDRLVTVQDTNPVYDGNRPSYTFRYDRPQPVPVTVAVTLEQSDSVPSDVVAQVQAAIMGVLTAGKYRARMGGTLYASRLSAVVDALGDWAEVLSLTLSTDSLTNQTRLRLPINQLPTVTPATITVELV</sequence>
<gene>
    <name evidence="2" type="ORF">AA15669_1759</name>
</gene>
<name>A0ABQ0P1J6_9PROT</name>
<reference evidence="2" key="1">
    <citation type="submission" date="2013-04" db="EMBL/GenBank/DDBJ databases">
        <title>The genome sequencing project of 58 acetic acid bacteria.</title>
        <authorList>
            <person name="Okamoto-Kainuma A."/>
            <person name="Ishikawa M."/>
            <person name="Umino S."/>
            <person name="Koizumi Y."/>
            <person name="Shiwa Y."/>
            <person name="Yoshikawa H."/>
            <person name="Matsutani M."/>
            <person name="Matsushita K."/>
        </authorList>
    </citation>
    <scope>NUCLEOTIDE SEQUENCE</scope>
    <source>
        <strain evidence="2">DSM 15669</strain>
    </source>
</reference>
<evidence type="ECO:0000313" key="3">
    <source>
        <dbReference type="Proteomes" id="UP001062901"/>
    </source>
</evidence>
<organism evidence="2 3">
    <name type="scientific">Saccharibacter floricola DSM 15669</name>
    <dbReference type="NCBI Taxonomy" id="1123227"/>
    <lineage>
        <taxon>Bacteria</taxon>
        <taxon>Pseudomonadati</taxon>
        <taxon>Pseudomonadota</taxon>
        <taxon>Alphaproteobacteria</taxon>
        <taxon>Acetobacterales</taxon>
        <taxon>Acetobacteraceae</taxon>
        <taxon>Saccharibacter</taxon>
    </lineage>
</organism>
<dbReference type="InterPro" id="IPR006949">
    <property type="entry name" value="Barrel_Baseplate_J-like"/>
</dbReference>
<dbReference type="Proteomes" id="UP001062901">
    <property type="component" value="Unassembled WGS sequence"/>
</dbReference>
<evidence type="ECO:0000313" key="2">
    <source>
        <dbReference type="EMBL" id="GBQ08397.1"/>
    </source>
</evidence>
<evidence type="ECO:0000259" key="1">
    <source>
        <dbReference type="Pfam" id="PF04865"/>
    </source>
</evidence>
<dbReference type="Pfam" id="PF04865">
    <property type="entry name" value="Baseplate_J"/>
    <property type="match status" value="1"/>
</dbReference>
<protein>
    <submittedName>
        <fullName evidence="2">Phage Mu protein</fullName>
    </submittedName>
</protein>
<dbReference type="InterPro" id="IPR052399">
    <property type="entry name" value="Phage_Baseplate_Assmbl_Protein"/>
</dbReference>
<dbReference type="PANTHER" id="PTHR37829">
    <property type="entry name" value="PHAGE-LIKE ELEMENT PBSX PROTEIN XKDT"/>
    <property type="match status" value="1"/>
</dbReference>
<dbReference type="PANTHER" id="PTHR37829:SF3">
    <property type="entry name" value="PROTEIN JAYE-RELATED"/>
    <property type="match status" value="1"/>
</dbReference>
<dbReference type="RefSeq" id="WP_018980312.1">
    <property type="nucleotide sequence ID" value="NZ_BAQD01000095.1"/>
</dbReference>